<dbReference type="GO" id="GO:0015271">
    <property type="term" value="F:outward rectifier potassium channel activity"/>
    <property type="evidence" value="ECO:0007669"/>
    <property type="project" value="TreeGrafter"/>
</dbReference>
<organism evidence="11">
    <name type="scientific">Oppiella nova</name>
    <dbReference type="NCBI Taxonomy" id="334625"/>
    <lineage>
        <taxon>Eukaryota</taxon>
        <taxon>Metazoa</taxon>
        <taxon>Ecdysozoa</taxon>
        <taxon>Arthropoda</taxon>
        <taxon>Chelicerata</taxon>
        <taxon>Arachnida</taxon>
        <taxon>Acari</taxon>
        <taxon>Acariformes</taxon>
        <taxon>Sarcoptiformes</taxon>
        <taxon>Oribatida</taxon>
        <taxon>Brachypylina</taxon>
        <taxon>Oppioidea</taxon>
        <taxon>Oppiidae</taxon>
        <taxon>Oppiella</taxon>
    </lineage>
</organism>
<evidence type="ECO:0000256" key="5">
    <source>
        <dbReference type="ARBA" id="ARBA00023065"/>
    </source>
</evidence>
<keyword evidence="4 9" id="KW-1133">Transmembrane helix</keyword>
<feature type="transmembrane region" description="Helical" evidence="9">
    <location>
        <begin position="134"/>
        <end position="157"/>
    </location>
</feature>
<dbReference type="Pfam" id="PF07885">
    <property type="entry name" value="Ion_trans_2"/>
    <property type="match status" value="1"/>
</dbReference>
<feature type="compositionally biased region" description="Low complexity" evidence="8">
    <location>
        <begin position="57"/>
        <end position="73"/>
    </location>
</feature>
<dbReference type="Gene3D" id="1.10.287.70">
    <property type="match status" value="1"/>
</dbReference>
<feature type="region of interest" description="Disordered" evidence="8">
    <location>
        <begin position="102"/>
        <end position="123"/>
    </location>
</feature>
<keyword evidence="7" id="KW-0407">Ion channel</keyword>
<dbReference type="SUPFAM" id="SSF81324">
    <property type="entry name" value="Voltage-gated potassium channels"/>
    <property type="match status" value="1"/>
</dbReference>
<dbReference type="PANTHER" id="PTHR11003">
    <property type="entry name" value="POTASSIUM CHANNEL, SUBFAMILY K"/>
    <property type="match status" value="1"/>
</dbReference>
<dbReference type="EMBL" id="CAJPVJ010051624">
    <property type="protein sequence ID" value="CAG2183183.1"/>
    <property type="molecule type" value="Genomic_DNA"/>
</dbReference>
<evidence type="ECO:0000256" key="9">
    <source>
        <dbReference type="SAM" id="Phobius"/>
    </source>
</evidence>
<dbReference type="InterPro" id="IPR003280">
    <property type="entry name" value="2pore_dom_K_chnl"/>
</dbReference>
<protein>
    <recommendedName>
        <fullName evidence="10">Potassium channel domain-containing protein</fullName>
    </recommendedName>
</protein>
<keyword evidence="3 9" id="KW-0812">Transmembrane</keyword>
<keyword evidence="2" id="KW-0813">Transport</keyword>
<dbReference type="Proteomes" id="UP000728032">
    <property type="component" value="Unassembled WGS sequence"/>
</dbReference>
<evidence type="ECO:0000256" key="6">
    <source>
        <dbReference type="ARBA" id="ARBA00023136"/>
    </source>
</evidence>
<evidence type="ECO:0000256" key="2">
    <source>
        <dbReference type="ARBA" id="ARBA00022448"/>
    </source>
</evidence>
<dbReference type="InterPro" id="IPR013099">
    <property type="entry name" value="K_chnl_dom"/>
</dbReference>
<evidence type="ECO:0000313" key="11">
    <source>
        <dbReference type="EMBL" id="CAD7666056.1"/>
    </source>
</evidence>
<reference evidence="11" key="1">
    <citation type="submission" date="2020-11" db="EMBL/GenBank/DDBJ databases">
        <authorList>
            <person name="Tran Van P."/>
        </authorList>
    </citation>
    <scope>NUCLEOTIDE SEQUENCE</scope>
</reference>
<feature type="non-terminal residue" evidence="11">
    <location>
        <position position="195"/>
    </location>
</feature>
<evidence type="ECO:0000313" key="12">
    <source>
        <dbReference type="Proteomes" id="UP000728032"/>
    </source>
</evidence>
<evidence type="ECO:0000256" key="8">
    <source>
        <dbReference type="SAM" id="MobiDB-lite"/>
    </source>
</evidence>
<dbReference type="PANTHER" id="PTHR11003:SF335">
    <property type="entry name" value="POTASSIUM CHANNEL DOMAIN-CONTAINING PROTEIN"/>
    <property type="match status" value="1"/>
</dbReference>
<evidence type="ECO:0000256" key="4">
    <source>
        <dbReference type="ARBA" id="ARBA00022989"/>
    </source>
</evidence>
<dbReference type="GO" id="GO:0022841">
    <property type="term" value="F:potassium ion leak channel activity"/>
    <property type="evidence" value="ECO:0007669"/>
    <property type="project" value="TreeGrafter"/>
</dbReference>
<evidence type="ECO:0000256" key="7">
    <source>
        <dbReference type="ARBA" id="ARBA00023303"/>
    </source>
</evidence>
<keyword evidence="12" id="KW-1185">Reference proteome</keyword>
<dbReference type="OrthoDB" id="297496at2759"/>
<keyword evidence="5" id="KW-0406">Ion transport</keyword>
<name>A0A7R9MUH9_9ACAR</name>
<dbReference type="GO" id="GO:0030322">
    <property type="term" value="P:stabilization of membrane potential"/>
    <property type="evidence" value="ECO:0007669"/>
    <property type="project" value="TreeGrafter"/>
</dbReference>
<keyword evidence="6 9" id="KW-0472">Membrane</keyword>
<proteinExistence type="predicted"/>
<feature type="domain" description="Potassium channel" evidence="10">
    <location>
        <begin position="144"/>
        <end position="188"/>
    </location>
</feature>
<gene>
    <name evidence="11" type="ORF">ONB1V03_LOCUS22604</name>
</gene>
<feature type="non-terminal residue" evidence="11">
    <location>
        <position position="1"/>
    </location>
</feature>
<dbReference type="EMBL" id="OC966449">
    <property type="protein sequence ID" value="CAD7666056.1"/>
    <property type="molecule type" value="Genomic_DNA"/>
</dbReference>
<accession>A0A7R9MUH9</accession>
<evidence type="ECO:0000256" key="1">
    <source>
        <dbReference type="ARBA" id="ARBA00004141"/>
    </source>
</evidence>
<evidence type="ECO:0000259" key="10">
    <source>
        <dbReference type="Pfam" id="PF07885"/>
    </source>
</evidence>
<dbReference type="GO" id="GO:0005886">
    <property type="term" value="C:plasma membrane"/>
    <property type="evidence" value="ECO:0007669"/>
    <property type="project" value="TreeGrafter"/>
</dbReference>
<comment type="subcellular location">
    <subcellularLocation>
        <location evidence="1">Membrane</location>
        <topology evidence="1">Multi-pass membrane protein</topology>
    </subcellularLocation>
</comment>
<feature type="region of interest" description="Disordered" evidence="8">
    <location>
        <begin position="38"/>
        <end position="81"/>
    </location>
</feature>
<evidence type="ECO:0000256" key="3">
    <source>
        <dbReference type="ARBA" id="ARBA00022692"/>
    </source>
</evidence>
<feature type="transmembrane region" description="Helical" evidence="9">
    <location>
        <begin position="164"/>
        <end position="184"/>
    </location>
</feature>
<dbReference type="AlphaFoldDB" id="A0A7R9MUH9"/>
<sequence>VGRSVGNYGRRATLHNIRYMDSAVGAINRGIAYIPYIPKSTDESNDSNNTKTKTHLKTNPNTNTNSNTNPKTIPKTEDKNKPGIAKSPAFWYRNSASRGAPFILRTDPTPPQTATSSPPETPLPDDVLEIDDEFNLPITLAISILFIYLLIGAVIFWSSEKWSLLHAFYFVFISMSTIGFGDYVPSNQPVLLAAF</sequence>